<dbReference type="SMART" id="SM00262">
    <property type="entry name" value="GEL"/>
    <property type="match status" value="2"/>
</dbReference>
<feature type="compositionally biased region" description="Low complexity" evidence="1">
    <location>
        <begin position="311"/>
        <end position="322"/>
    </location>
</feature>
<dbReference type="GO" id="GO:0051015">
    <property type="term" value="F:actin filament binding"/>
    <property type="evidence" value="ECO:0007669"/>
    <property type="project" value="InterPro"/>
</dbReference>
<dbReference type="GO" id="GO:0051014">
    <property type="term" value="P:actin filament severing"/>
    <property type="evidence" value="ECO:0007669"/>
    <property type="project" value="TreeGrafter"/>
</dbReference>
<dbReference type="SUPFAM" id="SSF55753">
    <property type="entry name" value="Actin depolymerizing proteins"/>
    <property type="match status" value="3"/>
</dbReference>
<dbReference type="GO" id="GO:0005737">
    <property type="term" value="C:cytoplasm"/>
    <property type="evidence" value="ECO:0007669"/>
    <property type="project" value="TreeGrafter"/>
</dbReference>
<feature type="compositionally biased region" description="Basic and acidic residues" evidence="1">
    <location>
        <begin position="42"/>
        <end position="51"/>
    </location>
</feature>
<dbReference type="GO" id="GO:0005546">
    <property type="term" value="F:phosphatidylinositol-4,5-bisphosphate binding"/>
    <property type="evidence" value="ECO:0007669"/>
    <property type="project" value="TreeGrafter"/>
</dbReference>
<feature type="region of interest" description="Disordered" evidence="1">
    <location>
        <begin position="153"/>
        <end position="209"/>
    </location>
</feature>
<dbReference type="InterPro" id="IPR007123">
    <property type="entry name" value="Gelsolin-like_dom"/>
</dbReference>
<evidence type="ECO:0000259" key="2">
    <source>
        <dbReference type="Pfam" id="PF00626"/>
    </source>
</evidence>
<dbReference type="InterPro" id="IPR029006">
    <property type="entry name" value="ADF-H/Gelsolin-like_dom_sf"/>
</dbReference>
<evidence type="ECO:0000313" key="6">
    <source>
        <dbReference type="Proteomes" id="UP000054321"/>
    </source>
</evidence>
<feature type="compositionally biased region" description="Polar residues" evidence="1">
    <location>
        <begin position="298"/>
        <end position="309"/>
    </location>
</feature>
<dbReference type="STRING" id="913774.A0A0C3HT28"/>
<protein>
    <recommendedName>
        <fullName evidence="7">DUF4045 domain-containing protein</fullName>
    </recommendedName>
</protein>
<dbReference type="InterPro" id="IPR025118">
    <property type="entry name" value="DUF4045"/>
</dbReference>
<dbReference type="InParanoid" id="A0A0C3HT28"/>
<dbReference type="GO" id="GO:0015629">
    <property type="term" value="C:actin cytoskeleton"/>
    <property type="evidence" value="ECO:0007669"/>
    <property type="project" value="TreeGrafter"/>
</dbReference>
<feature type="region of interest" description="Disordered" evidence="1">
    <location>
        <begin position="1"/>
        <end position="113"/>
    </location>
</feature>
<reference evidence="5 6" key="1">
    <citation type="submission" date="2014-04" db="EMBL/GenBank/DDBJ databases">
        <authorList>
            <consortium name="DOE Joint Genome Institute"/>
            <person name="Kuo A."/>
            <person name="Martino E."/>
            <person name="Perotto S."/>
            <person name="Kohler A."/>
            <person name="Nagy L.G."/>
            <person name="Floudas D."/>
            <person name="Copeland A."/>
            <person name="Barry K.W."/>
            <person name="Cichocki N."/>
            <person name="Veneault-Fourrey C."/>
            <person name="LaButti K."/>
            <person name="Lindquist E.A."/>
            <person name="Lipzen A."/>
            <person name="Lundell T."/>
            <person name="Morin E."/>
            <person name="Murat C."/>
            <person name="Sun H."/>
            <person name="Tunlid A."/>
            <person name="Henrissat B."/>
            <person name="Grigoriev I.V."/>
            <person name="Hibbett D.S."/>
            <person name="Martin F."/>
            <person name="Nordberg H.P."/>
            <person name="Cantor M.N."/>
            <person name="Hua S.X."/>
        </authorList>
    </citation>
    <scope>NUCLEOTIDE SEQUENCE [LARGE SCALE GENOMIC DNA]</scope>
    <source>
        <strain evidence="5 6">Zn</strain>
    </source>
</reference>
<feature type="compositionally biased region" description="Polar residues" evidence="1">
    <location>
        <begin position="418"/>
        <end position="434"/>
    </location>
</feature>
<feature type="compositionally biased region" description="Polar residues" evidence="1">
    <location>
        <begin position="470"/>
        <end position="491"/>
    </location>
</feature>
<feature type="compositionally biased region" description="Polar residues" evidence="1">
    <location>
        <begin position="360"/>
        <end position="375"/>
    </location>
</feature>
<dbReference type="AlphaFoldDB" id="A0A0C3HT28"/>
<evidence type="ECO:0000313" key="5">
    <source>
        <dbReference type="EMBL" id="KIN06140.1"/>
    </source>
</evidence>
<feature type="compositionally biased region" description="Polar residues" evidence="1">
    <location>
        <begin position="254"/>
        <end position="266"/>
    </location>
</feature>
<feature type="domain" description="Gelsolin-like" evidence="2">
    <location>
        <begin position="787"/>
        <end position="852"/>
    </location>
</feature>
<dbReference type="InterPro" id="IPR007122">
    <property type="entry name" value="Villin/Gelsolin"/>
</dbReference>
<dbReference type="Gene3D" id="3.40.20.10">
    <property type="entry name" value="Severin"/>
    <property type="match status" value="3"/>
</dbReference>
<dbReference type="Pfam" id="PF13254">
    <property type="entry name" value="DUF4045"/>
    <property type="match status" value="1"/>
</dbReference>
<dbReference type="InterPro" id="IPR057226">
    <property type="entry name" value="DUF7904"/>
</dbReference>
<dbReference type="PANTHER" id="PTHR11977:SF133">
    <property type="entry name" value="DUF4045 DOMAIN-CONTAINING PROTEIN"/>
    <property type="match status" value="1"/>
</dbReference>
<feature type="compositionally biased region" description="Low complexity" evidence="1">
    <location>
        <begin position="234"/>
        <end position="253"/>
    </location>
</feature>
<feature type="compositionally biased region" description="Basic residues" evidence="1">
    <location>
        <begin position="274"/>
        <end position="285"/>
    </location>
</feature>
<dbReference type="GO" id="GO:0008154">
    <property type="term" value="P:actin polymerization or depolymerization"/>
    <property type="evidence" value="ECO:0007669"/>
    <property type="project" value="TreeGrafter"/>
</dbReference>
<dbReference type="HOGENOM" id="CLU_320066_0_0_1"/>
<feature type="region of interest" description="Disordered" evidence="1">
    <location>
        <begin position="540"/>
        <end position="565"/>
    </location>
</feature>
<evidence type="ECO:0000256" key="1">
    <source>
        <dbReference type="SAM" id="MobiDB-lite"/>
    </source>
</evidence>
<name>A0A0C3HT28_OIDMZ</name>
<evidence type="ECO:0000259" key="3">
    <source>
        <dbReference type="Pfam" id="PF13254"/>
    </source>
</evidence>
<dbReference type="EMBL" id="KN832871">
    <property type="protein sequence ID" value="KIN06140.1"/>
    <property type="molecule type" value="Genomic_DNA"/>
</dbReference>
<keyword evidence="6" id="KW-1185">Reference proteome</keyword>
<feature type="domain" description="DUF4045" evidence="3">
    <location>
        <begin position="1"/>
        <end position="149"/>
    </location>
</feature>
<proteinExistence type="predicted"/>
<dbReference type="OrthoDB" id="6375767at2759"/>
<organism evidence="5 6">
    <name type="scientific">Oidiodendron maius (strain Zn)</name>
    <dbReference type="NCBI Taxonomy" id="913774"/>
    <lineage>
        <taxon>Eukaryota</taxon>
        <taxon>Fungi</taxon>
        <taxon>Dikarya</taxon>
        <taxon>Ascomycota</taxon>
        <taxon>Pezizomycotina</taxon>
        <taxon>Leotiomycetes</taxon>
        <taxon>Leotiomycetes incertae sedis</taxon>
        <taxon>Myxotrichaceae</taxon>
        <taxon>Oidiodendron</taxon>
    </lineage>
</organism>
<dbReference type="Pfam" id="PF25480">
    <property type="entry name" value="DUF7904"/>
    <property type="match status" value="1"/>
</dbReference>
<feature type="compositionally biased region" description="Basic and acidic residues" evidence="1">
    <location>
        <begin position="386"/>
        <end position="399"/>
    </location>
</feature>
<dbReference type="GO" id="GO:0051016">
    <property type="term" value="P:barbed-end actin filament capping"/>
    <property type="evidence" value="ECO:0007669"/>
    <property type="project" value="TreeGrafter"/>
</dbReference>
<evidence type="ECO:0000259" key="4">
    <source>
        <dbReference type="Pfam" id="PF25480"/>
    </source>
</evidence>
<sequence length="907" mass="96636">MRSPPPGGFAKPPSIGGLPAGFSSGLVTKSRSESIGSQDSKTVPDKPESEIKTSPISGKPKPAVPPAKDLRSALKPRQSVADSGRKDEPEFRSVFGQLRRTQTQNYVAPDELKDNITRGKAALNITGGPKKTERRDEFKDAILKKKEDFKKAQLEGKGVTRPAGGGAGQDAPLPEALVKRSALGRSGSVVGETVAEQTTTGISLKEESKEVLGGKLAGRLNPALAGLLARGPPSAASDTSRSASQTSSQRTFSLSTAATNPESQDSGPALTHMTKGRARGPRRKAPTTTPTPIAVSDVTVSSNSISEPNISAAAKSSAPDSPKITKLIKTVPRGTPQVDNEHSGPQPSSPQKLDVKRRSQFLQDSSKRNATSDTPLDSAKSLAPSEKADTLDTPVKQKESAGASVETGVKSKPETPVKSPSLTKHAGKSSSMQEVESPGVAKPRPAPPSTGKPKSTSQEPKTAKYDDNEASISVKSAAASWQRSTDSQSGGASPKVRSPIKIPTHDDEKAAMIEAGLRPPSPVKANAPIGLGIKIVRGAAPSRSLPTPPPNDRLSSRPTFSGDGKKQLVSTHHERLLFEGNMYICLHVFGNAAGKKLTEVYFWAGDEVPTSTVQGADIFAQREAKAAGGKLVKIQQGKETPGFFQALGGIIIIRRGLSNKYDSLAPHILCGRKHHGQIAFDEVDFSPASLCSGFPYLISTQAGKSYLWKGKGSGIDELSCARLIGMDLGLTGDIEEVEDGSEPASFLEVFGGGAKIPKSADHWRLKPKYNKYCGRLFRADSSSKSQIAEITPFCQHDVSSMNIYILDAFFEIYVIVGSQSQRQYDAFHHALVFAQEYGILAAGIEDRPYVPVTTVVLEGVPKDLRSVFRKWRDGMAPTIRQQSGDLHRGRSLRVMPLTAALEATRRP</sequence>
<reference evidence="6" key="2">
    <citation type="submission" date="2015-01" db="EMBL/GenBank/DDBJ databases">
        <title>Evolutionary Origins and Diversification of the Mycorrhizal Mutualists.</title>
        <authorList>
            <consortium name="DOE Joint Genome Institute"/>
            <consortium name="Mycorrhizal Genomics Consortium"/>
            <person name="Kohler A."/>
            <person name="Kuo A."/>
            <person name="Nagy L.G."/>
            <person name="Floudas D."/>
            <person name="Copeland A."/>
            <person name="Barry K.W."/>
            <person name="Cichocki N."/>
            <person name="Veneault-Fourrey C."/>
            <person name="LaButti K."/>
            <person name="Lindquist E.A."/>
            <person name="Lipzen A."/>
            <person name="Lundell T."/>
            <person name="Morin E."/>
            <person name="Murat C."/>
            <person name="Riley R."/>
            <person name="Ohm R."/>
            <person name="Sun H."/>
            <person name="Tunlid A."/>
            <person name="Henrissat B."/>
            <person name="Grigoriev I.V."/>
            <person name="Hibbett D.S."/>
            <person name="Martin F."/>
        </authorList>
    </citation>
    <scope>NUCLEOTIDE SEQUENCE [LARGE SCALE GENOMIC DNA]</scope>
    <source>
        <strain evidence="6">Zn</strain>
    </source>
</reference>
<dbReference type="Pfam" id="PF00626">
    <property type="entry name" value="Gelsolin"/>
    <property type="match status" value="1"/>
</dbReference>
<dbReference type="PANTHER" id="PTHR11977">
    <property type="entry name" value="VILLIN"/>
    <property type="match status" value="1"/>
</dbReference>
<feature type="region of interest" description="Disordered" evidence="1">
    <location>
        <begin position="226"/>
        <end position="504"/>
    </location>
</feature>
<dbReference type="Proteomes" id="UP000054321">
    <property type="component" value="Unassembled WGS sequence"/>
</dbReference>
<dbReference type="PRINTS" id="PR00597">
    <property type="entry name" value="GELSOLIN"/>
</dbReference>
<gene>
    <name evidence="5" type="ORF">OIDMADRAFT_190032</name>
</gene>
<feature type="compositionally biased region" description="Polar residues" evidence="1">
    <location>
        <begin position="25"/>
        <end position="41"/>
    </location>
</feature>
<evidence type="ECO:0008006" key="7">
    <source>
        <dbReference type="Google" id="ProtNLM"/>
    </source>
</evidence>
<accession>A0A0C3HT28</accession>
<feature type="domain" description="DUF7904" evidence="4">
    <location>
        <begin position="560"/>
        <end position="655"/>
    </location>
</feature>